<protein>
    <submittedName>
        <fullName evidence="1">Uncharacterized protein</fullName>
    </submittedName>
</protein>
<dbReference type="Gene3D" id="3.30.420.40">
    <property type="match status" value="1"/>
</dbReference>
<organism evidence="1 2">
    <name type="scientific">Myotis myotis</name>
    <name type="common">Greater mouse-eared bat</name>
    <name type="synonym">Vespertilio myotis</name>
    <dbReference type="NCBI Taxonomy" id="51298"/>
    <lineage>
        <taxon>Eukaryota</taxon>
        <taxon>Metazoa</taxon>
        <taxon>Chordata</taxon>
        <taxon>Craniata</taxon>
        <taxon>Vertebrata</taxon>
        <taxon>Euteleostomi</taxon>
        <taxon>Mammalia</taxon>
        <taxon>Eutheria</taxon>
        <taxon>Laurasiatheria</taxon>
        <taxon>Chiroptera</taxon>
        <taxon>Yangochiroptera</taxon>
        <taxon>Vespertilionidae</taxon>
        <taxon>Myotis</taxon>
    </lineage>
</organism>
<keyword evidence="2" id="KW-1185">Reference proteome</keyword>
<reference evidence="1 2" key="1">
    <citation type="journal article" date="2020" name="Nature">
        <title>Six reference-quality genomes reveal evolution of bat adaptations.</title>
        <authorList>
            <person name="Jebb D."/>
            <person name="Huang Z."/>
            <person name="Pippel M."/>
            <person name="Hughes G.M."/>
            <person name="Lavrichenko K."/>
            <person name="Devanna P."/>
            <person name="Winkler S."/>
            <person name="Jermiin L.S."/>
            <person name="Skirmuntt E.C."/>
            <person name="Katzourakis A."/>
            <person name="Burkitt-Gray L."/>
            <person name="Ray D.A."/>
            <person name="Sullivan K.A.M."/>
            <person name="Roscito J.G."/>
            <person name="Kirilenko B.M."/>
            <person name="Davalos L.M."/>
            <person name="Corthals A.P."/>
            <person name="Power M.L."/>
            <person name="Jones G."/>
            <person name="Ransome R.D."/>
            <person name="Dechmann D.K.N."/>
            <person name="Locatelli A.G."/>
            <person name="Puechmaille S.J."/>
            <person name="Fedrigo O."/>
            <person name="Jarvis E.D."/>
            <person name="Hiller M."/>
            <person name="Vernes S.C."/>
            <person name="Myers E.W."/>
            <person name="Teeling E.C."/>
        </authorList>
    </citation>
    <scope>NUCLEOTIDE SEQUENCE [LARGE SCALE GENOMIC DNA]</scope>
    <source>
        <strain evidence="1">MMyoMyo1</strain>
        <tissue evidence="1">Flight muscle</tissue>
    </source>
</reference>
<proteinExistence type="predicted"/>
<dbReference type="SUPFAM" id="SSF53067">
    <property type="entry name" value="Actin-like ATPase domain"/>
    <property type="match status" value="1"/>
</dbReference>
<dbReference type="InterPro" id="IPR043129">
    <property type="entry name" value="ATPase_NBD"/>
</dbReference>
<sequence length="88" mass="9798">MPWPPLGCQPKKPATTGQAVLEKFIGKAAHALLELTLVQAIRKDIVVNWNEAKLIWFRLLDHNLHVATLDHLLLFSHCPSAPTERGGL</sequence>
<gene>
    <name evidence="1" type="ORF">mMyoMyo1_000254</name>
</gene>
<evidence type="ECO:0000313" key="2">
    <source>
        <dbReference type="Proteomes" id="UP000527355"/>
    </source>
</evidence>
<evidence type="ECO:0000313" key="1">
    <source>
        <dbReference type="EMBL" id="KAF6367444.1"/>
    </source>
</evidence>
<name>A0A7J7YZV5_MYOMY</name>
<dbReference type="AlphaFoldDB" id="A0A7J7YZV5"/>
<dbReference type="EMBL" id="JABWUV010000003">
    <property type="protein sequence ID" value="KAF6367444.1"/>
    <property type="molecule type" value="Genomic_DNA"/>
</dbReference>
<dbReference type="Proteomes" id="UP000527355">
    <property type="component" value="Unassembled WGS sequence"/>
</dbReference>
<comment type="caution">
    <text evidence="1">The sequence shown here is derived from an EMBL/GenBank/DDBJ whole genome shotgun (WGS) entry which is preliminary data.</text>
</comment>
<accession>A0A7J7YZV5</accession>